<feature type="transmembrane region" description="Helical" evidence="1">
    <location>
        <begin position="135"/>
        <end position="155"/>
    </location>
</feature>
<evidence type="ECO:0000313" key="3">
    <source>
        <dbReference type="EMBL" id="KAH8030624.1"/>
    </source>
</evidence>
<feature type="chain" id="PRO_5039915665" description="Gustatory receptor" evidence="2">
    <location>
        <begin position="30"/>
        <end position="381"/>
    </location>
</feature>
<feature type="signal peptide" evidence="2">
    <location>
        <begin position="1"/>
        <end position="29"/>
    </location>
</feature>
<feature type="transmembrane region" description="Helical" evidence="1">
    <location>
        <begin position="167"/>
        <end position="186"/>
    </location>
</feature>
<reference evidence="3" key="1">
    <citation type="journal article" date="2020" name="Cell">
        <title>Large-Scale Comparative Analyses of Tick Genomes Elucidate Their Genetic Diversity and Vector Capacities.</title>
        <authorList>
            <consortium name="Tick Genome and Microbiome Consortium (TIGMIC)"/>
            <person name="Jia N."/>
            <person name="Wang J."/>
            <person name="Shi W."/>
            <person name="Du L."/>
            <person name="Sun Y."/>
            <person name="Zhan W."/>
            <person name="Jiang J.F."/>
            <person name="Wang Q."/>
            <person name="Zhang B."/>
            <person name="Ji P."/>
            <person name="Bell-Sakyi L."/>
            <person name="Cui X.M."/>
            <person name="Yuan T.T."/>
            <person name="Jiang B.G."/>
            <person name="Yang W.F."/>
            <person name="Lam T.T."/>
            <person name="Chang Q.C."/>
            <person name="Ding S.J."/>
            <person name="Wang X.J."/>
            <person name="Zhu J.G."/>
            <person name="Ruan X.D."/>
            <person name="Zhao L."/>
            <person name="Wei J.T."/>
            <person name="Ye R.Z."/>
            <person name="Que T.C."/>
            <person name="Du C.H."/>
            <person name="Zhou Y.H."/>
            <person name="Cheng J.X."/>
            <person name="Dai P.F."/>
            <person name="Guo W.B."/>
            <person name="Han X.H."/>
            <person name="Huang E.J."/>
            <person name="Li L.F."/>
            <person name="Wei W."/>
            <person name="Gao Y.C."/>
            <person name="Liu J.Z."/>
            <person name="Shao H.Z."/>
            <person name="Wang X."/>
            <person name="Wang C.C."/>
            <person name="Yang T.C."/>
            <person name="Huo Q.B."/>
            <person name="Li W."/>
            <person name="Chen H.Y."/>
            <person name="Chen S.E."/>
            <person name="Zhou L.G."/>
            <person name="Ni X.B."/>
            <person name="Tian J.H."/>
            <person name="Sheng Y."/>
            <person name="Liu T."/>
            <person name="Pan Y.S."/>
            <person name="Xia L.Y."/>
            <person name="Li J."/>
            <person name="Zhao F."/>
            <person name="Cao W.C."/>
        </authorList>
    </citation>
    <scope>NUCLEOTIDE SEQUENCE</scope>
    <source>
        <strain evidence="3">Rmic-2018</strain>
    </source>
</reference>
<organism evidence="3 4">
    <name type="scientific">Rhipicephalus microplus</name>
    <name type="common">Cattle tick</name>
    <name type="synonym">Boophilus microplus</name>
    <dbReference type="NCBI Taxonomy" id="6941"/>
    <lineage>
        <taxon>Eukaryota</taxon>
        <taxon>Metazoa</taxon>
        <taxon>Ecdysozoa</taxon>
        <taxon>Arthropoda</taxon>
        <taxon>Chelicerata</taxon>
        <taxon>Arachnida</taxon>
        <taxon>Acari</taxon>
        <taxon>Parasitiformes</taxon>
        <taxon>Ixodida</taxon>
        <taxon>Ixodoidea</taxon>
        <taxon>Ixodidae</taxon>
        <taxon>Rhipicephalinae</taxon>
        <taxon>Rhipicephalus</taxon>
        <taxon>Boophilus</taxon>
    </lineage>
</organism>
<reference evidence="3" key="2">
    <citation type="submission" date="2021-09" db="EMBL/GenBank/DDBJ databases">
        <authorList>
            <person name="Jia N."/>
            <person name="Wang J."/>
            <person name="Shi W."/>
            <person name="Du L."/>
            <person name="Sun Y."/>
            <person name="Zhan W."/>
            <person name="Jiang J."/>
            <person name="Wang Q."/>
            <person name="Zhang B."/>
            <person name="Ji P."/>
            <person name="Sakyi L.B."/>
            <person name="Cui X."/>
            <person name="Yuan T."/>
            <person name="Jiang B."/>
            <person name="Yang W."/>
            <person name="Lam T.T.-Y."/>
            <person name="Chang Q."/>
            <person name="Ding S."/>
            <person name="Wang X."/>
            <person name="Zhu J."/>
            <person name="Ruan X."/>
            <person name="Zhao L."/>
            <person name="Wei J."/>
            <person name="Que T."/>
            <person name="Du C."/>
            <person name="Cheng J."/>
            <person name="Dai P."/>
            <person name="Han X."/>
            <person name="Huang E."/>
            <person name="Gao Y."/>
            <person name="Liu J."/>
            <person name="Shao H."/>
            <person name="Ye R."/>
            <person name="Li L."/>
            <person name="Wei W."/>
            <person name="Wang X."/>
            <person name="Wang C."/>
            <person name="Huo Q."/>
            <person name="Li W."/>
            <person name="Guo W."/>
            <person name="Chen H."/>
            <person name="Chen S."/>
            <person name="Zhou L."/>
            <person name="Zhou L."/>
            <person name="Ni X."/>
            <person name="Tian J."/>
            <person name="Zhou Y."/>
            <person name="Sheng Y."/>
            <person name="Liu T."/>
            <person name="Pan Y."/>
            <person name="Xia L."/>
            <person name="Li J."/>
            <person name="Zhao F."/>
            <person name="Cao W."/>
        </authorList>
    </citation>
    <scope>NUCLEOTIDE SEQUENCE</scope>
    <source>
        <strain evidence="3">Rmic-2018</strain>
        <tissue evidence="3">Larvae</tissue>
    </source>
</reference>
<proteinExistence type="predicted"/>
<feature type="transmembrane region" description="Helical" evidence="1">
    <location>
        <begin position="79"/>
        <end position="101"/>
    </location>
</feature>
<sequence>MASVMATHFKPYGWVFLAVGLFFLQGLQSRNAYDVQATWKTWYTLYSITCLLGLTAVELAITVANAMRLFYRVRSFTKSMLVVIWAVIAVRVVVNVVTVVFGSRAMAVFFRKSTKYEKRTAFGPECHHPRSRMWYFFRFFIVIMFFAHVAFNVNRTVRMVDVAGNEFLEFLLKAGVLLFSSLFFIYDILHSLALRPCCEVLVSYIRHQHDTLRTALAKGNTAAFAKLVAGDVQDLEVVRMNLCSIADLKKTLNGVWQYSIMASATTVLTVTCICTYCLFDEGVSTEQLLLTMTYCFYAATDFAEVARLSQQMSNERCHLSSFSCKLKELKEYLVRVSLLHESSEHCAQLAGSIITYSVILVQTSDSVDQLTPPRSNYTGGL</sequence>
<name>A0A9J6E948_RHIMP</name>
<keyword evidence="1" id="KW-0812">Transmembrane</keyword>
<evidence type="ECO:0000313" key="4">
    <source>
        <dbReference type="Proteomes" id="UP000821866"/>
    </source>
</evidence>
<dbReference type="EMBL" id="JABSTU010000005">
    <property type="protein sequence ID" value="KAH8030624.1"/>
    <property type="molecule type" value="Genomic_DNA"/>
</dbReference>
<accession>A0A9J6E948</accession>
<evidence type="ECO:0000256" key="1">
    <source>
        <dbReference type="SAM" id="Phobius"/>
    </source>
</evidence>
<keyword evidence="4" id="KW-1185">Reference proteome</keyword>
<dbReference type="Proteomes" id="UP000821866">
    <property type="component" value="Chromosome 3"/>
</dbReference>
<evidence type="ECO:0000256" key="2">
    <source>
        <dbReference type="SAM" id="SignalP"/>
    </source>
</evidence>
<keyword evidence="2" id="KW-0732">Signal</keyword>
<dbReference type="AlphaFoldDB" id="A0A9J6E948"/>
<feature type="transmembrane region" description="Helical" evidence="1">
    <location>
        <begin position="42"/>
        <end position="67"/>
    </location>
</feature>
<keyword evidence="1" id="KW-0472">Membrane</keyword>
<evidence type="ECO:0008006" key="5">
    <source>
        <dbReference type="Google" id="ProtNLM"/>
    </source>
</evidence>
<keyword evidence="1" id="KW-1133">Transmembrane helix</keyword>
<comment type="caution">
    <text evidence="3">The sequence shown here is derived from an EMBL/GenBank/DDBJ whole genome shotgun (WGS) entry which is preliminary data.</text>
</comment>
<protein>
    <recommendedName>
        <fullName evidence="5">Gustatory receptor</fullName>
    </recommendedName>
</protein>
<gene>
    <name evidence="3" type="ORF">HPB51_010558</name>
</gene>